<organism evidence="1">
    <name type="scientific">Rhodosorus marinus</name>
    <dbReference type="NCBI Taxonomy" id="101924"/>
    <lineage>
        <taxon>Eukaryota</taxon>
        <taxon>Rhodophyta</taxon>
        <taxon>Stylonematophyceae</taxon>
        <taxon>Stylonematales</taxon>
        <taxon>Stylonemataceae</taxon>
        <taxon>Rhodosorus</taxon>
    </lineage>
</organism>
<evidence type="ECO:0000313" key="1">
    <source>
        <dbReference type="EMBL" id="CAE0057635.1"/>
    </source>
</evidence>
<name>A0A7S3EJ09_9RHOD</name>
<proteinExistence type="predicted"/>
<protein>
    <submittedName>
        <fullName evidence="1">Uncharacterized protein</fullName>
    </submittedName>
</protein>
<sequence length="103" mass="11995">MCIRWILQSRTEDHHVQILDREPFTYELDLVPQLPNFQVTDAMNEIRRDARLALKPIDAGLSEKRDVRRQVRTSSTSEIFWLILDSPAPIPCLIVRIAVVSNR</sequence>
<gene>
    <name evidence="1" type="ORF">RMAR00112_LOCUS25689</name>
</gene>
<dbReference type="EMBL" id="HBHW01033260">
    <property type="protein sequence ID" value="CAE0057635.1"/>
    <property type="molecule type" value="Transcribed_RNA"/>
</dbReference>
<accession>A0A7S3EJ09</accession>
<reference evidence="1" key="1">
    <citation type="submission" date="2021-01" db="EMBL/GenBank/DDBJ databases">
        <authorList>
            <person name="Corre E."/>
            <person name="Pelletier E."/>
            <person name="Niang G."/>
            <person name="Scheremetjew M."/>
            <person name="Finn R."/>
            <person name="Kale V."/>
            <person name="Holt S."/>
            <person name="Cochrane G."/>
            <person name="Meng A."/>
            <person name="Brown T."/>
            <person name="Cohen L."/>
        </authorList>
    </citation>
    <scope>NUCLEOTIDE SEQUENCE</scope>
    <source>
        <strain evidence="1">CCMP 769</strain>
    </source>
</reference>
<dbReference type="AlphaFoldDB" id="A0A7S3EJ09"/>